<gene>
    <name evidence="2" type="ORF">NLU13_2402</name>
</gene>
<keyword evidence="3" id="KW-1185">Reference proteome</keyword>
<evidence type="ECO:0000256" key="1">
    <source>
        <dbReference type="SAM" id="MobiDB-lite"/>
    </source>
</evidence>
<feature type="compositionally biased region" description="Low complexity" evidence="1">
    <location>
        <begin position="21"/>
        <end position="33"/>
    </location>
</feature>
<feature type="compositionally biased region" description="Low complexity" evidence="1">
    <location>
        <begin position="401"/>
        <end position="414"/>
    </location>
</feature>
<dbReference type="Proteomes" id="UP001175261">
    <property type="component" value="Unassembled WGS sequence"/>
</dbReference>
<dbReference type="EMBL" id="JAPDFR010000001">
    <property type="protein sequence ID" value="KAK0392908.1"/>
    <property type="molecule type" value="Genomic_DNA"/>
</dbReference>
<organism evidence="2 3">
    <name type="scientific">Sarocladium strictum</name>
    <name type="common">Black bundle disease fungus</name>
    <name type="synonym">Acremonium strictum</name>
    <dbReference type="NCBI Taxonomy" id="5046"/>
    <lineage>
        <taxon>Eukaryota</taxon>
        <taxon>Fungi</taxon>
        <taxon>Dikarya</taxon>
        <taxon>Ascomycota</taxon>
        <taxon>Pezizomycotina</taxon>
        <taxon>Sordariomycetes</taxon>
        <taxon>Hypocreomycetidae</taxon>
        <taxon>Hypocreales</taxon>
        <taxon>Sarocladiaceae</taxon>
        <taxon>Sarocladium</taxon>
    </lineage>
</organism>
<reference evidence="2" key="1">
    <citation type="submission" date="2022-10" db="EMBL/GenBank/DDBJ databases">
        <title>Determination and structural analysis of whole genome sequence of Sarocladium strictum F4-1.</title>
        <authorList>
            <person name="Hu L."/>
            <person name="Jiang Y."/>
        </authorList>
    </citation>
    <scope>NUCLEOTIDE SEQUENCE</scope>
    <source>
        <strain evidence="2">F4-1</strain>
    </source>
</reference>
<name>A0AA39GUB0_SARSR</name>
<feature type="region of interest" description="Disordered" evidence="1">
    <location>
        <begin position="149"/>
        <end position="442"/>
    </location>
</feature>
<feature type="compositionally biased region" description="Basic and acidic residues" evidence="1">
    <location>
        <begin position="199"/>
        <end position="350"/>
    </location>
</feature>
<dbReference type="AlphaFoldDB" id="A0AA39GUB0"/>
<protein>
    <submittedName>
        <fullName evidence="2">Uncharacterized protein</fullName>
    </submittedName>
</protein>
<proteinExistence type="predicted"/>
<feature type="compositionally biased region" description="Basic and acidic residues" evidence="1">
    <location>
        <begin position="172"/>
        <end position="188"/>
    </location>
</feature>
<evidence type="ECO:0000313" key="3">
    <source>
        <dbReference type="Proteomes" id="UP001175261"/>
    </source>
</evidence>
<feature type="region of interest" description="Disordered" evidence="1">
    <location>
        <begin position="1"/>
        <end position="35"/>
    </location>
</feature>
<sequence length="464" mass="52466">MFSRAAPKTPVKTTIQTRSKAAAQTPAEDAAQTSMESISVNQWHESKPFTGECRLMSRQLVRWVKHTRQGKKDPGWKPDDLTLDDLLLIQDIAALENRKMSEDEWRSDWNESNQAKFSTYWRKSWRHKMVSWVAAGLVPNAQVSSVKAAKVATSSGRQKPTASGPPSLLPKARQETSHCRQEEGHQARAQESLNAMAQERVDAQEQKKAEAQERQERKEAAERKEEREKAEAREIAEMQKRKDERERGEKEEVRLAEGRRKERSAQEAKEKAEAQQRKAAREKEESGEIEKIKKRKEEREKQEAREITEMQKRKEEREIGEKKEVNSAEERRKERSVQEAKEKTHAEHASRQSQDAHGPRDDRQDHGRPSSPTHVAPLRVNAGPPAPEPDSAVPETQPSSQRDQAGAAGPADRGGAFEEAGADRGVARDSSAAQPERQYGEQLFTEAMRAALNMDDWEPGMGGA</sequence>
<feature type="compositionally biased region" description="Basic and acidic residues" evidence="1">
    <location>
        <begin position="357"/>
        <end position="368"/>
    </location>
</feature>
<evidence type="ECO:0000313" key="2">
    <source>
        <dbReference type="EMBL" id="KAK0392908.1"/>
    </source>
</evidence>
<accession>A0AA39GUB0</accession>
<comment type="caution">
    <text evidence="2">The sequence shown here is derived from an EMBL/GenBank/DDBJ whole genome shotgun (WGS) entry which is preliminary data.</text>
</comment>